<dbReference type="AlphaFoldDB" id="A0A0A6PME9"/>
<dbReference type="EMBL" id="JSZA02000088">
    <property type="protein sequence ID" value="KHD11349.1"/>
    <property type="molecule type" value="Genomic_DNA"/>
</dbReference>
<gene>
    <name evidence="2" type="ORF">PN36_20440</name>
</gene>
<organism evidence="2 3">
    <name type="scientific">Candidatus Thiomargarita nelsonii</name>
    <dbReference type="NCBI Taxonomy" id="1003181"/>
    <lineage>
        <taxon>Bacteria</taxon>
        <taxon>Pseudomonadati</taxon>
        <taxon>Pseudomonadota</taxon>
        <taxon>Gammaproteobacteria</taxon>
        <taxon>Thiotrichales</taxon>
        <taxon>Thiotrichaceae</taxon>
        <taxon>Thiomargarita</taxon>
    </lineage>
</organism>
<feature type="region of interest" description="Disordered" evidence="1">
    <location>
        <begin position="55"/>
        <end position="74"/>
    </location>
</feature>
<protein>
    <submittedName>
        <fullName evidence="2">Uncharacterized protein</fullName>
    </submittedName>
</protein>
<comment type="caution">
    <text evidence="2">The sequence shown here is derived from an EMBL/GenBank/DDBJ whole genome shotgun (WGS) entry which is preliminary data.</text>
</comment>
<name>A0A0A6PME9_9GAMM</name>
<accession>A0A0A6PME9</accession>
<evidence type="ECO:0000313" key="2">
    <source>
        <dbReference type="EMBL" id="KHD11349.1"/>
    </source>
</evidence>
<evidence type="ECO:0000313" key="3">
    <source>
        <dbReference type="Proteomes" id="UP000030428"/>
    </source>
</evidence>
<reference evidence="2 3" key="1">
    <citation type="journal article" date="2016" name="Front. Microbiol.">
        <title>Single-Cell (Meta-)Genomics of a Dimorphic Candidatus Thiomargarita nelsonii Reveals Genomic Plasticity.</title>
        <authorList>
            <person name="Flood B.E."/>
            <person name="Fliss P."/>
            <person name="Jones D.S."/>
            <person name="Dick G.J."/>
            <person name="Jain S."/>
            <person name="Kaster A.K."/>
            <person name="Winkel M."/>
            <person name="Mussmann M."/>
            <person name="Bailey J."/>
        </authorList>
    </citation>
    <scope>NUCLEOTIDE SEQUENCE [LARGE SCALE GENOMIC DNA]</scope>
    <source>
        <strain evidence="2">Hydrate Ridge</strain>
    </source>
</reference>
<dbReference type="Proteomes" id="UP000030428">
    <property type="component" value="Unassembled WGS sequence"/>
</dbReference>
<keyword evidence="3" id="KW-1185">Reference proteome</keyword>
<sequence>MRSTHPTLAKNNIFGIANIITKINGYLHNRVNYPSIPLWDVKSGEMILVKIVQQKQKRQDENIPPSKWQKQHIK</sequence>
<evidence type="ECO:0000256" key="1">
    <source>
        <dbReference type="SAM" id="MobiDB-lite"/>
    </source>
</evidence>
<proteinExistence type="predicted"/>